<name>A0A2I0LAL4_PUNGR</name>
<dbReference type="EMBL" id="PGOL01000081">
    <property type="protein sequence ID" value="PKI77700.1"/>
    <property type="molecule type" value="Genomic_DNA"/>
</dbReference>
<gene>
    <name evidence="1" type="ORF">CRG98_001930</name>
</gene>
<dbReference type="AlphaFoldDB" id="A0A2I0LAL4"/>
<sequence length="106" mass="11521">MQAPTRVLIRVRTAGGSPTEVRLDAAVISCGFVGSRPCRRSIYSLLCRKLASLLWRLLTSLSRQLFVASPRAVARCFSWNGCSLLRLGRLLVVSPGAVAHSLGRVL</sequence>
<keyword evidence="2" id="KW-1185">Reference proteome</keyword>
<accession>A0A2I0LAL4</accession>
<dbReference type="Proteomes" id="UP000233551">
    <property type="component" value="Unassembled WGS sequence"/>
</dbReference>
<comment type="caution">
    <text evidence="1">The sequence shown here is derived from an EMBL/GenBank/DDBJ whole genome shotgun (WGS) entry which is preliminary data.</text>
</comment>
<protein>
    <submittedName>
        <fullName evidence="1">Uncharacterized protein</fullName>
    </submittedName>
</protein>
<evidence type="ECO:0000313" key="2">
    <source>
        <dbReference type="Proteomes" id="UP000233551"/>
    </source>
</evidence>
<proteinExistence type="predicted"/>
<evidence type="ECO:0000313" key="1">
    <source>
        <dbReference type="EMBL" id="PKI77700.1"/>
    </source>
</evidence>
<reference evidence="1 2" key="1">
    <citation type="submission" date="2017-11" db="EMBL/GenBank/DDBJ databases">
        <title>De-novo sequencing of pomegranate (Punica granatum L.) genome.</title>
        <authorList>
            <person name="Akparov Z."/>
            <person name="Amiraslanov A."/>
            <person name="Hajiyeva S."/>
            <person name="Abbasov M."/>
            <person name="Kaur K."/>
            <person name="Hamwieh A."/>
            <person name="Solovyev V."/>
            <person name="Salamov A."/>
            <person name="Braich B."/>
            <person name="Kosarev P."/>
            <person name="Mahmoud A."/>
            <person name="Hajiyev E."/>
            <person name="Babayeva S."/>
            <person name="Izzatullayeva V."/>
            <person name="Mammadov A."/>
            <person name="Mammadov A."/>
            <person name="Sharifova S."/>
            <person name="Ojaghi J."/>
            <person name="Eynullazada K."/>
            <person name="Bayramov B."/>
            <person name="Abdulazimova A."/>
            <person name="Shahmuradov I."/>
        </authorList>
    </citation>
    <scope>NUCLEOTIDE SEQUENCE [LARGE SCALE GENOMIC DNA]</scope>
    <source>
        <strain evidence="2">cv. AG2017</strain>
        <tissue evidence="1">Leaf</tissue>
    </source>
</reference>
<organism evidence="1 2">
    <name type="scientific">Punica granatum</name>
    <name type="common">Pomegranate</name>
    <dbReference type="NCBI Taxonomy" id="22663"/>
    <lineage>
        <taxon>Eukaryota</taxon>
        <taxon>Viridiplantae</taxon>
        <taxon>Streptophyta</taxon>
        <taxon>Embryophyta</taxon>
        <taxon>Tracheophyta</taxon>
        <taxon>Spermatophyta</taxon>
        <taxon>Magnoliopsida</taxon>
        <taxon>eudicotyledons</taxon>
        <taxon>Gunneridae</taxon>
        <taxon>Pentapetalae</taxon>
        <taxon>rosids</taxon>
        <taxon>malvids</taxon>
        <taxon>Myrtales</taxon>
        <taxon>Lythraceae</taxon>
        <taxon>Punica</taxon>
    </lineage>
</organism>